<gene>
    <name evidence="1" type="ORF">WN55_02431</name>
</gene>
<dbReference type="EMBL" id="KQ434895">
    <property type="protein sequence ID" value="KZC10702.1"/>
    <property type="molecule type" value="Genomic_DNA"/>
</dbReference>
<evidence type="ECO:0000313" key="2">
    <source>
        <dbReference type="Proteomes" id="UP000076502"/>
    </source>
</evidence>
<dbReference type="PANTHER" id="PTHR47326">
    <property type="entry name" value="TRANSPOSABLE ELEMENT TC3 TRANSPOSASE-LIKE PROTEIN"/>
    <property type="match status" value="1"/>
</dbReference>
<keyword evidence="2" id="KW-1185">Reference proteome</keyword>
<proteinExistence type="predicted"/>
<dbReference type="Proteomes" id="UP000076502">
    <property type="component" value="Unassembled WGS sequence"/>
</dbReference>
<dbReference type="Gene3D" id="3.30.420.10">
    <property type="entry name" value="Ribonuclease H-like superfamily/Ribonuclease H"/>
    <property type="match status" value="1"/>
</dbReference>
<accession>A0A154PFV7</accession>
<dbReference type="PANTHER" id="PTHR47326:SF1">
    <property type="entry name" value="HTH PSQ-TYPE DOMAIN-CONTAINING PROTEIN"/>
    <property type="match status" value="1"/>
</dbReference>
<dbReference type="InterPro" id="IPR036397">
    <property type="entry name" value="RNaseH_sf"/>
</dbReference>
<reference evidence="1 2" key="1">
    <citation type="submission" date="2015-07" db="EMBL/GenBank/DDBJ databases">
        <title>The genome of Dufourea novaeangliae.</title>
        <authorList>
            <person name="Pan H."/>
            <person name="Kapheim K."/>
        </authorList>
    </citation>
    <scope>NUCLEOTIDE SEQUENCE [LARGE SCALE GENOMIC DNA]</scope>
    <source>
        <strain evidence="1">0120121106</strain>
        <tissue evidence="1">Whole body</tissue>
    </source>
</reference>
<evidence type="ECO:0000313" key="1">
    <source>
        <dbReference type="EMBL" id="KZC10702.1"/>
    </source>
</evidence>
<evidence type="ECO:0008006" key="3">
    <source>
        <dbReference type="Google" id="ProtNLM"/>
    </source>
</evidence>
<dbReference type="GO" id="GO:0003676">
    <property type="term" value="F:nucleic acid binding"/>
    <property type="evidence" value="ECO:0007669"/>
    <property type="project" value="InterPro"/>
</dbReference>
<dbReference type="AlphaFoldDB" id="A0A154PFV7"/>
<organism evidence="1 2">
    <name type="scientific">Dufourea novaeangliae</name>
    <name type="common">Sweat bee</name>
    <dbReference type="NCBI Taxonomy" id="178035"/>
    <lineage>
        <taxon>Eukaryota</taxon>
        <taxon>Metazoa</taxon>
        <taxon>Ecdysozoa</taxon>
        <taxon>Arthropoda</taxon>
        <taxon>Hexapoda</taxon>
        <taxon>Insecta</taxon>
        <taxon>Pterygota</taxon>
        <taxon>Neoptera</taxon>
        <taxon>Endopterygota</taxon>
        <taxon>Hymenoptera</taxon>
        <taxon>Apocrita</taxon>
        <taxon>Aculeata</taxon>
        <taxon>Apoidea</taxon>
        <taxon>Anthophila</taxon>
        <taxon>Halictidae</taxon>
        <taxon>Rophitinae</taxon>
        <taxon>Dufourea</taxon>
    </lineage>
</organism>
<feature type="non-terminal residue" evidence="1">
    <location>
        <position position="1"/>
    </location>
</feature>
<protein>
    <recommendedName>
        <fullName evidence="3">Transposable element Tc3 transposase</fullName>
    </recommendedName>
</protein>
<sequence length="99" mass="11633">LWFQHDGYPAHYARISREVLDRNFPGRWIARGGTIQWPARSPDFNQLDFCLWGALKDKMYTNIPTAVDMCQRIVIEYGNINPEILNNVQHSLRNRLQTC</sequence>
<dbReference type="STRING" id="178035.A0A154PFV7"/>
<name>A0A154PFV7_DUFNO</name>